<protein>
    <submittedName>
        <fullName evidence="1">Uncharacterized protein</fullName>
    </submittedName>
</protein>
<gene>
    <name evidence="1" type="ORF">OSB04_006455</name>
</gene>
<dbReference type="AlphaFoldDB" id="A0AA38TUN3"/>
<dbReference type="PANTHER" id="PTHR47679:SF1">
    <property type="entry name" value="PROTEIN TORNADO 1"/>
    <property type="match status" value="1"/>
</dbReference>
<dbReference type="PANTHER" id="PTHR47679">
    <property type="entry name" value="PROTEIN TORNADO 1"/>
    <property type="match status" value="1"/>
</dbReference>
<keyword evidence="2" id="KW-1185">Reference proteome</keyword>
<accession>A0AA38TUN3</accession>
<reference evidence="1" key="1">
    <citation type="submission" date="2023-03" db="EMBL/GenBank/DDBJ databases">
        <title>Chromosome-scale reference genome and RAD-based genetic map of yellow starthistle (Centaurea solstitialis) reveal putative structural variation and QTLs associated with invader traits.</title>
        <authorList>
            <person name="Reatini B."/>
            <person name="Cang F.A."/>
            <person name="Jiang Q."/>
            <person name="Mckibben M.T.W."/>
            <person name="Barker M.S."/>
            <person name="Rieseberg L.H."/>
            <person name="Dlugosch K.M."/>
        </authorList>
    </citation>
    <scope>NUCLEOTIDE SEQUENCE</scope>
    <source>
        <strain evidence="1">CAN-66</strain>
        <tissue evidence="1">Leaf</tissue>
    </source>
</reference>
<organism evidence="1 2">
    <name type="scientific">Centaurea solstitialis</name>
    <name type="common">yellow star-thistle</name>
    <dbReference type="NCBI Taxonomy" id="347529"/>
    <lineage>
        <taxon>Eukaryota</taxon>
        <taxon>Viridiplantae</taxon>
        <taxon>Streptophyta</taxon>
        <taxon>Embryophyta</taxon>
        <taxon>Tracheophyta</taxon>
        <taxon>Spermatophyta</taxon>
        <taxon>Magnoliopsida</taxon>
        <taxon>eudicotyledons</taxon>
        <taxon>Gunneridae</taxon>
        <taxon>Pentapetalae</taxon>
        <taxon>asterids</taxon>
        <taxon>campanulids</taxon>
        <taxon>Asterales</taxon>
        <taxon>Asteraceae</taxon>
        <taxon>Carduoideae</taxon>
        <taxon>Cardueae</taxon>
        <taxon>Centaureinae</taxon>
        <taxon>Centaurea</taxon>
    </lineage>
</organism>
<evidence type="ECO:0000313" key="1">
    <source>
        <dbReference type="EMBL" id="KAJ9561295.1"/>
    </source>
</evidence>
<sequence length="99" mass="11369">MFYFVKTENYLRRLVTNMISRMTALRFHMLCEFKGEMYVFEDQLGCEMMQVDNRAMMSLAPYMKGCCSSRGSGGGDCRKGQGEVKENGVEGVVPNTWRQ</sequence>
<dbReference type="EMBL" id="JARYMX010000002">
    <property type="protein sequence ID" value="KAJ9561295.1"/>
    <property type="molecule type" value="Genomic_DNA"/>
</dbReference>
<name>A0AA38TUN3_9ASTR</name>
<comment type="caution">
    <text evidence="1">The sequence shown here is derived from an EMBL/GenBank/DDBJ whole genome shotgun (WGS) entry which is preliminary data.</text>
</comment>
<dbReference type="Proteomes" id="UP001172457">
    <property type="component" value="Chromosome 2"/>
</dbReference>
<evidence type="ECO:0000313" key="2">
    <source>
        <dbReference type="Proteomes" id="UP001172457"/>
    </source>
</evidence>
<proteinExistence type="predicted"/>